<dbReference type="Pfam" id="PF00560">
    <property type="entry name" value="LRR_1"/>
    <property type="match status" value="1"/>
</dbReference>
<comment type="subcellular location">
    <subcellularLocation>
        <location evidence="4">Cytoplasm</location>
    </subcellularLocation>
    <subcellularLocation>
        <location evidence="3">Nucleus</location>
    </subcellularLocation>
</comment>
<evidence type="ECO:0000256" key="18">
    <source>
        <dbReference type="ARBA" id="ARBA00023242"/>
    </source>
</evidence>
<reference evidence="26 27" key="1">
    <citation type="submission" date="2024-07" db="EMBL/GenBank/DDBJ databases">
        <title>Draft sequence of the Neodothiora populina.</title>
        <authorList>
            <person name="Drown D.D."/>
            <person name="Schuette U.S."/>
            <person name="Buechlein A.B."/>
            <person name="Rusch D.R."/>
            <person name="Winton L.W."/>
            <person name="Adams G.A."/>
        </authorList>
    </citation>
    <scope>NUCLEOTIDE SEQUENCE [LARGE SCALE GENOMIC DNA]</scope>
    <source>
        <strain evidence="26 27">CPC 39397</strain>
    </source>
</reference>
<evidence type="ECO:0000256" key="17">
    <source>
        <dbReference type="ARBA" id="ARBA00023163"/>
    </source>
</evidence>
<evidence type="ECO:0000256" key="6">
    <source>
        <dbReference type="ARBA" id="ARBA00012161"/>
    </source>
</evidence>
<evidence type="ECO:0000256" key="10">
    <source>
        <dbReference type="ARBA" id="ARBA00022723"/>
    </source>
</evidence>
<evidence type="ECO:0000256" key="5">
    <source>
        <dbReference type="ARBA" id="ARBA00010774"/>
    </source>
</evidence>
<evidence type="ECO:0000256" key="22">
    <source>
        <dbReference type="ARBA" id="ARBA00033317"/>
    </source>
</evidence>
<feature type="compositionally biased region" description="Polar residues" evidence="24">
    <location>
        <begin position="42"/>
        <end position="57"/>
    </location>
</feature>
<dbReference type="Proteomes" id="UP001562354">
    <property type="component" value="Unassembled WGS sequence"/>
</dbReference>
<evidence type="ECO:0000256" key="9">
    <source>
        <dbReference type="ARBA" id="ARBA00022722"/>
    </source>
</evidence>
<dbReference type="Gene3D" id="3.60.10.10">
    <property type="entry name" value="Endonuclease/exonuclease/phosphatase"/>
    <property type="match status" value="1"/>
</dbReference>
<evidence type="ECO:0000256" key="3">
    <source>
        <dbReference type="ARBA" id="ARBA00004123"/>
    </source>
</evidence>
<organism evidence="26 27">
    <name type="scientific">Neodothiora populina</name>
    <dbReference type="NCBI Taxonomy" id="2781224"/>
    <lineage>
        <taxon>Eukaryota</taxon>
        <taxon>Fungi</taxon>
        <taxon>Dikarya</taxon>
        <taxon>Ascomycota</taxon>
        <taxon>Pezizomycotina</taxon>
        <taxon>Dothideomycetes</taxon>
        <taxon>Dothideomycetidae</taxon>
        <taxon>Dothideales</taxon>
        <taxon>Dothioraceae</taxon>
        <taxon>Neodothiora</taxon>
    </lineage>
</organism>
<dbReference type="PANTHER" id="PTHR12121">
    <property type="entry name" value="CARBON CATABOLITE REPRESSOR PROTEIN 4"/>
    <property type="match status" value="1"/>
</dbReference>
<feature type="region of interest" description="Disordered" evidence="24">
    <location>
        <begin position="94"/>
        <end position="161"/>
    </location>
</feature>
<dbReference type="CDD" id="cd09097">
    <property type="entry name" value="Deadenylase_CCR4"/>
    <property type="match status" value="1"/>
</dbReference>
<comment type="similarity">
    <text evidence="5">Belongs to the CCR4/nocturin family.</text>
</comment>
<keyword evidence="17" id="KW-0804">Transcription</keyword>
<keyword evidence="11" id="KW-0677">Repeat</keyword>
<dbReference type="InterPro" id="IPR005135">
    <property type="entry name" value="Endo/exonuclease/phosphatase"/>
</dbReference>
<comment type="catalytic activity">
    <reaction evidence="1">
        <text>Exonucleolytic cleavage of poly(A) to 5'-AMP.</text>
        <dbReference type="EC" id="3.1.13.4"/>
    </reaction>
</comment>
<feature type="compositionally biased region" description="Basic residues" evidence="24">
    <location>
        <begin position="97"/>
        <end position="107"/>
    </location>
</feature>
<keyword evidence="27" id="KW-1185">Reference proteome</keyword>
<keyword evidence="7" id="KW-0963">Cytoplasm</keyword>
<keyword evidence="9" id="KW-0540">Nuclease</keyword>
<evidence type="ECO:0000256" key="24">
    <source>
        <dbReference type="SAM" id="MobiDB-lite"/>
    </source>
</evidence>
<keyword evidence="18" id="KW-0539">Nucleus</keyword>
<evidence type="ECO:0000256" key="16">
    <source>
        <dbReference type="ARBA" id="ARBA00023015"/>
    </source>
</evidence>
<evidence type="ECO:0000259" key="25">
    <source>
        <dbReference type="Pfam" id="PF03372"/>
    </source>
</evidence>
<keyword evidence="8" id="KW-0433">Leucine-rich repeat</keyword>
<keyword evidence="16" id="KW-0805">Transcription regulation</keyword>
<evidence type="ECO:0000256" key="4">
    <source>
        <dbReference type="ARBA" id="ARBA00004496"/>
    </source>
</evidence>
<comment type="function">
    <text evidence="23">Acts as a catalytic component of the CCR4-NOT core complex, which in the nucleus seems to be a general transcription factor, and in the cytoplasm the major mRNA deadenylase involved in mRNA turnover. Ccr4 has 3'-5' RNase activity with a strong preference for polyadenylated substrates and also low exonuclease activity towards single-stranded DNA.</text>
</comment>
<keyword evidence="15" id="KW-0694">RNA-binding</keyword>
<evidence type="ECO:0000256" key="21">
    <source>
        <dbReference type="ARBA" id="ARBA00031469"/>
    </source>
</evidence>
<dbReference type="PROSITE" id="PS51450">
    <property type="entry name" value="LRR"/>
    <property type="match status" value="1"/>
</dbReference>
<feature type="domain" description="Endonuclease/exonuclease/phosphatase" evidence="25">
    <location>
        <begin position="382"/>
        <end position="722"/>
    </location>
</feature>
<feature type="region of interest" description="Disordered" evidence="24">
    <location>
        <begin position="28"/>
        <end position="59"/>
    </location>
</feature>
<dbReference type="SMART" id="SM00369">
    <property type="entry name" value="LRR_TYP"/>
    <property type="match status" value="3"/>
</dbReference>
<dbReference type="InterPro" id="IPR032675">
    <property type="entry name" value="LRR_dom_sf"/>
</dbReference>
<evidence type="ECO:0000256" key="12">
    <source>
        <dbReference type="ARBA" id="ARBA00022801"/>
    </source>
</evidence>
<dbReference type="GeneID" id="95980308"/>
<dbReference type="Pfam" id="PF03372">
    <property type="entry name" value="Exo_endo_phos"/>
    <property type="match status" value="1"/>
</dbReference>
<evidence type="ECO:0000313" key="26">
    <source>
        <dbReference type="EMBL" id="KAL1303184.1"/>
    </source>
</evidence>
<dbReference type="InterPro" id="IPR001611">
    <property type="entry name" value="Leu-rich_rpt"/>
</dbReference>
<evidence type="ECO:0000256" key="19">
    <source>
        <dbReference type="ARBA" id="ARBA00023475"/>
    </source>
</evidence>
<dbReference type="InterPro" id="IPR003591">
    <property type="entry name" value="Leu-rich_rpt_typical-subtyp"/>
</dbReference>
<comment type="caution">
    <text evidence="26">The sequence shown here is derived from an EMBL/GenBank/DDBJ whole genome shotgun (WGS) entry which is preliminary data.</text>
</comment>
<dbReference type="InterPro" id="IPR036691">
    <property type="entry name" value="Endo/exonu/phosph_ase_sf"/>
</dbReference>
<dbReference type="SUPFAM" id="SSF52058">
    <property type="entry name" value="L domain-like"/>
    <property type="match status" value="1"/>
</dbReference>
<sequence length="748" mass="84173">MADGAFRFQGAGQYFYNPQTQNRQIHTRHASPVNNPRIGFPSTDTPSPNRSPGTQSPAFAAMFGQNHNQSRHALLNGQSHQQYINQMNIAKQFGQHGHQHPNHHQNQQHHDHPPHNPHASAFGNHTHNISSGTLSSSTPHFTPSHLQSGTPSSNHSALSKPTSEFWAQQLSLAQESRAANQPHHYARNAHVISRQALASGQTANKEKEDPDQWRKIQLPPKPKGKFDAIDFSGQGLKGLSCNLFKYGFLEKLYLNQNKLQWIPAEIGLLRNLTFLDLSQNNLTELPAEIGMLTNLKTLLLVDNHLDHLPAELGYLYQLDTLAIEGNPLNDDIKAIVAESGPSELVRQLRETAPDPAPPNERDWISLEDDSSTVNEDDRLRVMSYNILCDKACTLALYGHAPTRALSWENRREQILNELQGRDADILCLQEIDLESFDNFFRPELARSDYKGVFWQKSRAQTMGEKDSRFVDGCATFYKNAKYILLDKAVVEFGRKAINRPDMKGEHDIFNRVMTRDDIATVTFLENRATGARHIVVNIHVFWNPAFPDVKVVQVAILLETLKQLSDTWVNHPPLKDKEPFKYANGDDVNGDIPTKQPAPSQKYSSGSEIPMIICGDFNSTPDSGVYDLLTHGSLSSLHDDLVGRKYGNFTKEGVAHPFSLKSSYAHINELEFTNYTTSFAGVLDYIWYSTNTLSVVGLLGDIDKQYLSRVPGFPHIYHPSDHISLMTEFVVKPRKEKKVVDADFGHHR</sequence>
<keyword evidence="10" id="KW-0479">Metal-binding</keyword>
<evidence type="ECO:0000256" key="1">
    <source>
        <dbReference type="ARBA" id="ARBA00001663"/>
    </source>
</evidence>
<dbReference type="EC" id="3.1.13.4" evidence="6"/>
<name>A0ABR3PAV6_9PEZI</name>
<evidence type="ECO:0000256" key="11">
    <source>
        <dbReference type="ARBA" id="ARBA00022737"/>
    </source>
</evidence>
<comment type="cofactor">
    <cofactor evidence="2">
        <name>Mg(2+)</name>
        <dbReference type="ChEBI" id="CHEBI:18420"/>
    </cofactor>
</comment>
<keyword evidence="13" id="KW-0269">Exonuclease</keyword>
<proteinExistence type="inferred from homology"/>
<keyword evidence="12" id="KW-0378">Hydrolase</keyword>
<dbReference type="EMBL" id="JBFMKM010000010">
    <property type="protein sequence ID" value="KAL1303184.1"/>
    <property type="molecule type" value="Genomic_DNA"/>
</dbReference>
<protein>
    <recommendedName>
        <fullName evidence="19">CCR4-Not complex 3'-5'-exoribonuclease subunit Ccr4</fullName>
        <ecNumber evidence="6">3.1.13.4</ecNumber>
    </recommendedName>
    <alternativeName>
        <fullName evidence="20">Carbon catabolite repressor protein 4</fullName>
    </alternativeName>
    <alternativeName>
        <fullName evidence="21">Cytoplasmic deadenylase</fullName>
    </alternativeName>
    <alternativeName>
        <fullName evidence="22">Glucose-repressible alcohol dehydrogenase transcriptional effector</fullName>
    </alternativeName>
</protein>
<evidence type="ECO:0000256" key="13">
    <source>
        <dbReference type="ARBA" id="ARBA00022839"/>
    </source>
</evidence>
<keyword evidence="14" id="KW-0460">Magnesium</keyword>
<evidence type="ECO:0000256" key="2">
    <source>
        <dbReference type="ARBA" id="ARBA00001946"/>
    </source>
</evidence>
<evidence type="ECO:0000256" key="8">
    <source>
        <dbReference type="ARBA" id="ARBA00022614"/>
    </source>
</evidence>
<accession>A0ABR3PAV6</accession>
<evidence type="ECO:0000256" key="14">
    <source>
        <dbReference type="ARBA" id="ARBA00022842"/>
    </source>
</evidence>
<evidence type="ECO:0000256" key="23">
    <source>
        <dbReference type="ARBA" id="ARBA00045495"/>
    </source>
</evidence>
<dbReference type="SUPFAM" id="SSF56219">
    <property type="entry name" value="DNase I-like"/>
    <property type="match status" value="1"/>
</dbReference>
<dbReference type="InterPro" id="IPR050410">
    <property type="entry name" value="CCR4/nocturin_mRNA_transcr"/>
</dbReference>
<feature type="compositionally biased region" description="Polar residues" evidence="24">
    <location>
        <begin position="123"/>
        <end position="161"/>
    </location>
</feature>
<gene>
    <name evidence="26" type="ORF">AAFC00_006609</name>
</gene>
<evidence type="ECO:0000313" key="27">
    <source>
        <dbReference type="Proteomes" id="UP001562354"/>
    </source>
</evidence>
<evidence type="ECO:0000256" key="20">
    <source>
        <dbReference type="ARBA" id="ARBA00030493"/>
    </source>
</evidence>
<dbReference type="Gene3D" id="3.80.10.10">
    <property type="entry name" value="Ribonuclease Inhibitor"/>
    <property type="match status" value="1"/>
</dbReference>
<dbReference type="PANTHER" id="PTHR12121:SF100">
    <property type="entry name" value="POLY(A)-SPECIFIC RIBONUCLEASE"/>
    <property type="match status" value="1"/>
</dbReference>
<evidence type="ECO:0000256" key="7">
    <source>
        <dbReference type="ARBA" id="ARBA00022490"/>
    </source>
</evidence>
<evidence type="ECO:0000256" key="15">
    <source>
        <dbReference type="ARBA" id="ARBA00022884"/>
    </source>
</evidence>
<dbReference type="RefSeq" id="XP_069199459.1">
    <property type="nucleotide sequence ID" value="XM_069346590.1"/>
</dbReference>